<dbReference type="NCBIfam" id="TIGR00251">
    <property type="entry name" value="DUF167 family protein"/>
    <property type="match status" value="1"/>
</dbReference>
<protein>
    <submittedName>
        <fullName evidence="2">Uncharacterized protein</fullName>
    </submittedName>
</protein>
<dbReference type="Pfam" id="PF02594">
    <property type="entry name" value="DUF167"/>
    <property type="match status" value="1"/>
</dbReference>
<keyword evidence="3" id="KW-1185">Reference proteome</keyword>
<dbReference type="Proteomes" id="UP000245206">
    <property type="component" value="Unassembled WGS sequence"/>
</dbReference>
<dbReference type="Gene3D" id="3.30.1200.10">
    <property type="entry name" value="YggU-like"/>
    <property type="match status" value="1"/>
</dbReference>
<dbReference type="EMBL" id="BFAZ01000004">
    <property type="protein sequence ID" value="GBF41497.1"/>
    <property type="molecule type" value="Genomic_DNA"/>
</dbReference>
<comment type="caution">
    <text evidence="2">The sequence shown here is derived from an EMBL/GenBank/DDBJ whole genome shotgun (WGS) entry which is preliminary data.</text>
</comment>
<comment type="similarity">
    <text evidence="1">Belongs to the UPF0235 family.</text>
</comment>
<dbReference type="InterPro" id="IPR003746">
    <property type="entry name" value="DUF167"/>
</dbReference>
<dbReference type="InterPro" id="IPR036591">
    <property type="entry name" value="YggU-like_sf"/>
</dbReference>
<organism evidence="2 3">
    <name type="scientific">Leptospira ellinghausenii</name>
    <dbReference type="NCBI Taxonomy" id="1917822"/>
    <lineage>
        <taxon>Bacteria</taxon>
        <taxon>Pseudomonadati</taxon>
        <taxon>Spirochaetota</taxon>
        <taxon>Spirochaetia</taxon>
        <taxon>Leptospirales</taxon>
        <taxon>Leptospiraceae</taxon>
        <taxon>Leptospira</taxon>
    </lineage>
</organism>
<gene>
    <name evidence="2" type="ORF">LPTSP2_07740</name>
</gene>
<reference evidence="3" key="1">
    <citation type="journal article" date="2019" name="Microbiol. Immunol.">
        <title>Molecular and phenotypic characterization of Leptospira johnsonii sp. nov., Leptospira ellinghausenii sp. nov. and Leptospira ryugenii sp. nov. isolated from soil and water in Japan.</title>
        <authorList>
            <person name="Masuzawa T."/>
            <person name="Saito M."/>
            <person name="Nakao R."/>
            <person name="Nikaido Y."/>
            <person name="Matsumoto M."/>
            <person name="Ogawa M."/>
            <person name="Yokoyama M."/>
            <person name="Hidaka Y."/>
            <person name="Tomita J."/>
            <person name="Sakakibara K."/>
            <person name="Suzuki K."/>
            <person name="Yasuda S."/>
            <person name="Sato H."/>
            <person name="Yamaguchi M."/>
            <person name="Yoshida S.I."/>
            <person name="Koizumi N."/>
            <person name="Kawamura Y."/>
        </authorList>
    </citation>
    <scope>NUCLEOTIDE SEQUENCE [LARGE SCALE GENOMIC DNA]</scope>
    <source>
        <strain evidence="3">E18</strain>
    </source>
</reference>
<dbReference type="AlphaFoldDB" id="A0A2P2DA20"/>
<dbReference type="OrthoDB" id="9800587at2"/>
<proteinExistence type="inferred from homology"/>
<sequence>MKISVKVKANQKTQSLEFQSETECIAKLKSLPIKGKANQELVGLLAKHFGVTKKDIEIVSGHVSPIKIVEISNLD</sequence>
<accession>A0A2P2DA20</accession>
<name>A0A2P2DA20_9LEPT</name>
<evidence type="ECO:0000256" key="1">
    <source>
        <dbReference type="ARBA" id="ARBA00010364"/>
    </source>
</evidence>
<dbReference type="SUPFAM" id="SSF69786">
    <property type="entry name" value="YggU-like"/>
    <property type="match status" value="1"/>
</dbReference>
<evidence type="ECO:0000313" key="2">
    <source>
        <dbReference type="EMBL" id="GBF41497.1"/>
    </source>
</evidence>
<dbReference type="RefSeq" id="WP_108958697.1">
    <property type="nucleotide sequence ID" value="NZ_BFAZ01000004.1"/>
</dbReference>
<evidence type="ECO:0000313" key="3">
    <source>
        <dbReference type="Proteomes" id="UP000245206"/>
    </source>
</evidence>
<dbReference type="SMART" id="SM01152">
    <property type="entry name" value="DUF167"/>
    <property type="match status" value="1"/>
</dbReference>